<evidence type="ECO:0000259" key="1">
    <source>
        <dbReference type="PROSITE" id="PS50006"/>
    </source>
</evidence>
<evidence type="ECO:0000313" key="2">
    <source>
        <dbReference type="EMBL" id="VDO07986.1"/>
    </source>
</evidence>
<reference evidence="2 3" key="2">
    <citation type="submission" date="2018-11" db="EMBL/GenBank/DDBJ databases">
        <authorList>
            <consortium name="Pathogen Informatics"/>
        </authorList>
    </citation>
    <scope>NUCLEOTIDE SEQUENCE [LARGE SCALE GENOMIC DNA]</scope>
</reference>
<gene>
    <name evidence="2" type="ORF">HNAJ_LOCUS10453</name>
</gene>
<organism evidence="4">
    <name type="scientific">Rodentolepis nana</name>
    <name type="common">Dwarf tapeworm</name>
    <name type="synonym">Hymenolepis nana</name>
    <dbReference type="NCBI Taxonomy" id="102285"/>
    <lineage>
        <taxon>Eukaryota</taxon>
        <taxon>Metazoa</taxon>
        <taxon>Spiralia</taxon>
        <taxon>Lophotrochozoa</taxon>
        <taxon>Platyhelminthes</taxon>
        <taxon>Cestoda</taxon>
        <taxon>Eucestoda</taxon>
        <taxon>Cyclophyllidea</taxon>
        <taxon>Hymenolepididae</taxon>
        <taxon>Rodentolepis</taxon>
    </lineage>
</organism>
<dbReference type="InterPro" id="IPR008984">
    <property type="entry name" value="SMAD_FHA_dom_sf"/>
</dbReference>
<keyword evidence="3" id="KW-1185">Reference proteome</keyword>
<dbReference type="InterPro" id="IPR000253">
    <property type="entry name" value="FHA_dom"/>
</dbReference>
<dbReference type="PROSITE" id="PS50006">
    <property type="entry name" value="FHA_DOMAIN"/>
    <property type="match status" value="1"/>
</dbReference>
<dbReference type="Gene3D" id="2.60.200.20">
    <property type="match status" value="1"/>
</dbReference>
<protein>
    <submittedName>
        <fullName evidence="4">FHA domain-containing protein</fullName>
    </submittedName>
</protein>
<dbReference type="Pfam" id="PF00498">
    <property type="entry name" value="FHA"/>
    <property type="match status" value="1"/>
</dbReference>
<proteinExistence type="predicted"/>
<reference evidence="4" key="1">
    <citation type="submission" date="2017-02" db="UniProtKB">
        <authorList>
            <consortium name="WormBaseParasite"/>
        </authorList>
    </citation>
    <scope>IDENTIFICATION</scope>
</reference>
<name>A0A0R3TS53_RODNA</name>
<dbReference type="SMART" id="SM00240">
    <property type="entry name" value="FHA"/>
    <property type="match status" value="1"/>
</dbReference>
<dbReference type="Proteomes" id="UP000278807">
    <property type="component" value="Unassembled WGS sequence"/>
</dbReference>
<sequence length="153" mass="17284">MSALFLMLEGDLENNKVYQSDPTARVNRRNRPILIQMKPEDDIITIGRHGSDGNLSYSLESCFVQDLISPLHATIRRTANGNFELEDHSTNGTYVNYRRVNGRTILNDGDVVCFGHLDAGFINPGDEVPQYKYDLKYTVAIAPEDDEIFSFPL</sequence>
<feature type="domain" description="FHA" evidence="1">
    <location>
        <begin position="44"/>
        <end position="100"/>
    </location>
</feature>
<dbReference type="AlphaFoldDB" id="A0A0R3TS53"/>
<dbReference type="STRING" id="102285.A0A0R3TS53"/>
<dbReference type="CDD" id="cd00060">
    <property type="entry name" value="FHA"/>
    <property type="match status" value="1"/>
</dbReference>
<dbReference type="EMBL" id="UZAE01013056">
    <property type="protein sequence ID" value="VDO07986.1"/>
    <property type="molecule type" value="Genomic_DNA"/>
</dbReference>
<accession>A0A0R3TS53</accession>
<dbReference type="SUPFAM" id="SSF49879">
    <property type="entry name" value="SMAD/FHA domain"/>
    <property type="match status" value="1"/>
</dbReference>
<dbReference type="WBParaSite" id="HNAJ_0001045801-mRNA-1">
    <property type="protein sequence ID" value="HNAJ_0001045801-mRNA-1"/>
    <property type="gene ID" value="HNAJ_0001045801"/>
</dbReference>
<evidence type="ECO:0000313" key="3">
    <source>
        <dbReference type="Proteomes" id="UP000278807"/>
    </source>
</evidence>
<dbReference type="OrthoDB" id="436852at2759"/>
<evidence type="ECO:0000313" key="4">
    <source>
        <dbReference type="WBParaSite" id="HNAJ_0001045801-mRNA-1"/>
    </source>
</evidence>